<evidence type="ECO:0000256" key="6">
    <source>
        <dbReference type="ARBA" id="ARBA00022801"/>
    </source>
</evidence>
<evidence type="ECO:0000313" key="14">
    <source>
        <dbReference type="Proteomes" id="UP000254572"/>
    </source>
</evidence>
<dbReference type="Gene3D" id="3.30.2010.10">
    <property type="entry name" value="Metalloproteases ('zincins'), catalytic domain"/>
    <property type="match status" value="1"/>
</dbReference>
<dbReference type="GO" id="GO:0006508">
    <property type="term" value="P:proteolysis"/>
    <property type="evidence" value="ECO:0007669"/>
    <property type="project" value="UniProtKB-KW"/>
</dbReference>
<evidence type="ECO:0000256" key="5">
    <source>
        <dbReference type="ARBA" id="ARBA00022723"/>
    </source>
</evidence>
<evidence type="ECO:0000256" key="7">
    <source>
        <dbReference type="ARBA" id="ARBA00022833"/>
    </source>
</evidence>
<evidence type="ECO:0000313" key="13">
    <source>
        <dbReference type="EMBL" id="SUX21375.1"/>
    </source>
</evidence>
<keyword evidence="9" id="KW-0482">Metalloprotease</keyword>
<dbReference type="InterPro" id="IPR001915">
    <property type="entry name" value="Peptidase_M48"/>
</dbReference>
<keyword evidence="7" id="KW-0862">Zinc</keyword>
<evidence type="ECO:0000256" key="8">
    <source>
        <dbReference type="ARBA" id="ARBA00022989"/>
    </source>
</evidence>
<comment type="cofactor">
    <cofactor evidence="1">
        <name>Zn(2+)</name>
        <dbReference type="ChEBI" id="CHEBI:29105"/>
    </cofactor>
</comment>
<gene>
    <name evidence="13" type="primary">htpX_2</name>
    <name evidence="13" type="ORF">NCTC13294_00984</name>
</gene>
<feature type="domain" description="Peptidase M48" evidence="12">
    <location>
        <begin position="125"/>
        <end position="337"/>
    </location>
</feature>
<evidence type="ECO:0000256" key="1">
    <source>
        <dbReference type="ARBA" id="ARBA00001947"/>
    </source>
</evidence>
<feature type="transmembrane region" description="Helical" evidence="11">
    <location>
        <begin position="63"/>
        <end position="83"/>
    </location>
</feature>
<dbReference type="GO" id="GO:0004222">
    <property type="term" value="F:metalloendopeptidase activity"/>
    <property type="evidence" value="ECO:0007669"/>
    <property type="project" value="InterPro"/>
</dbReference>
<dbReference type="EMBL" id="UFUW01000001">
    <property type="protein sequence ID" value="SUX21375.1"/>
    <property type="molecule type" value="Genomic_DNA"/>
</dbReference>
<reference evidence="13 14" key="1">
    <citation type="submission" date="2018-06" db="EMBL/GenBank/DDBJ databases">
        <authorList>
            <consortium name="Pathogen Informatics"/>
            <person name="Doyle S."/>
        </authorList>
    </citation>
    <scope>NUCLEOTIDE SEQUENCE [LARGE SCALE GENOMIC DNA]</scope>
    <source>
        <strain evidence="13 14">NCTC13294</strain>
    </source>
</reference>
<evidence type="ECO:0000256" key="11">
    <source>
        <dbReference type="SAM" id="Phobius"/>
    </source>
</evidence>
<dbReference type="EC" id="3.4.24.-" evidence="13"/>
<feature type="transmembrane region" description="Helical" evidence="11">
    <location>
        <begin position="21"/>
        <end position="43"/>
    </location>
</feature>
<evidence type="ECO:0000256" key="3">
    <source>
        <dbReference type="ARBA" id="ARBA00022670"/>
    </source>
</evidence>
<sequence>MATLFREEHQQADVASRRLHIAFWLGALASYLTYSLACALALFGVSPIIAAVTQDGPHTFSSLYLHISLIAGLIPTAALLIAYTDMQRKMRATSADEQARALGAEPACPEKHRADRLYTNLVAEMSAASGNAVPATYIQRNDDSINAFIVGGADGSLALTVSQGAIDSLTRDELQAIIGHEYGHIENGDLAIYARLTAMVHGYYIISDWPNRQERIHTAPEAQLFDLRGLMSRDDGPSYNLGAAAFTILGSILYLYGRLLQAAFSRRREEMADARAVQYTRNPDALVSALKKAWALQENGINPRRPPRDRAHIYFIHYQSGLNRLLRTHPPLAERIRTWGGGDISAEELDAILFDIQEHRRSQYETDPAKRSQDALALNPTYPILSLDRSLAAVHYPAPVDPAAALLALYIYHSGAYYYTLEDEGTIPRATLDASRNAYTTIEHSEPVAQIALLAHLTQATAALGEEQKNTLEQHIRQLIKHDRQLSRYELAAYIVWRASRIPGGNAADYRAHRDAITCLYAYLASDDPDDDNPAATYQKLLVNGLPLTDAPAYDPIDTAAHQNGLLLCRHLETLCQLAPSYRQTLLDSINTYYRHKQQLTLKQAYLRLALQQALAPDRPTRHTHKTRA</sequence>
<dbReference type="Pfam" id="PF01435">
    <property type="entry name" value="Peptidase_M48"/>
    <property type="match status" value="1"/>
</dbReference>
<dbReference type="AlphaFoldDB" id="A0A381E4N7"/>
<keyword evidence="5" id="KW-0479">Metal-binding</keyword>
<protein>
    <submittedName>
        <fullName evidence="13">Protease HtpX</fullName>
        <ecNumber evidence="13">3.4.24.-</ecNumber>
    </submittedName>
</protein>
<name>A0A381E4N7_9GAMM</name>
<keyword evidence="4 11" id="KW-0812">Transmembrane</keyword>
<dbReference type="RefSeq" id="WP_115611304.1">
    <property type="nucleotide sequence ID" value="NZ_JBHLZC010000001.1"/>
</dbReference>
<accession>A0A381E4N7</accession>
<evidence type="ECO:0000259" key="12">
    <source>
        <dbReference type="Pfam" id="PF01435"/>
    </source>
</evidence>
<keyword evidence="14" id="KW-1185">Reference proteome</keyword>
<organism evidence="13 14">
    <name type="scientific">Cardiobacterium valvarum</name>
    <dbReference type="NCBI Taxonomy" id="194702"/>
    <lineage>
        <taxon>Bacteria</taxon>
        <taxon>Pseudomonadati</taxon>
        <taxon>Pseudomonadota</taxon>
        <taxon>Gammaproteobacteria</taxon>
        <taxon>Cardiobacteriales</taxon>
        <taxon>Cardiobacteriaceae</taxon>
        <taxon>Cardiobacterium</taxon>
    </lineage>
</organism>
<evidence type="ECO:0000256" key="4">
    <source>
        <dbReference type="ARBA" id="ARBA00022692"/>
    </source>
</evidence>
<dbReference type="PANTHER" id="PTHR43221:SF2">
    <property type="entry name" value="PROTEASE HTPX HOMOLOG"/>
    <property type="match status" value="1"/>
</dbReference>
<keyword evidence="2" id="KW-1003">Cell membrane</keyword>
<dbReference type="PANTHER" id="PTHR43221">
    <property type="entry name" value="PROTEASE HTPX"/>
    <property type="match status" value="1"/>
</dbReference>
<proteinExistence type="predicted"/>
<dbReference type="OrthoDB" id="15218at2"/>
<keyword evidence="10 11" id="KW-0472">Membrane</keyword>
<evidence type="ECO:0000256" key="10">
    <source>
        <dbReference type="ARBA" id="ARBA00023136"/>
    </source>
</evidence>
<evidence type="ECO:0000256" key="9">
    <source>
        <dbReference type="ARBA" id="ARBA00023049"/>
    </source>
</evidence>
<dbReference type="InterPro" id="IPR050083">
    <property type="entry name" value="HtpX_protease"/>
</dbReference>
<dbReference type="Proteomes" id="UP000254572">
    <property type="component" value="Unassembled WGS sequence"/>
</dbReference>
<keyword evidence="6 13" id="KW-0378">Hydrolase</keyword>
<evidence type="ECO:0000256" key="2">
    <source>
        <dbReference type="ARBA" id="ARBA00022475"/>
    </source>
</evidence>
<feature type="transmembrane region" description="Helical" evidence="11">
    <location>
        <begin position="238"/>
        <end position="257"/>
    </location>
</feature>
<keyword evidence="8 11" id="KW-1133">Transmembrane helix</keyword>
<dbReference type="GO" id="GO:0046872">
    <property type="term" value="F:metal ion binding"/>
    <property type="evidence" value="ECO:0007669"/>
    <property type="project" value="UniProtKB-KW"/>
</dbReference>
<keyword evidence="3 13" id="KW-0645">Protease</keyword>